<gene>
    <name evidence="2" type="ORF">JJ833_09640</name>
</gene>
<proteinExistence type="predicted"/>
<feature type="chain" id="PRO_5039480330" evidence="1">
    <location>
        <begin position="25"/>
        <end position="119"/>
    </location>
</feature>
<evidence type="ECO:0000313" key="2">
    <source>
        <dbReference type="EMBL" id="MBO6989109.1"/>
    </source>
</evidence>
<keyword evidence="1" id="KW-0732">Signal</keyword>
<protein>
    <submittedName>
        <fullName evidence="2">Porin</fullName>
    </submittedName>
</protein>
<feature type="non-terminal residue" evidence="2">
    <location>
        <position position="119"/>
    </location>
</feature>
<dbReference type="EMBL" id="JAEPLE010000009">
    <property type="protein sequence ID" value="MBO6989109.1"/>
    <property type="molecule type" value="Genomic_DNA"/>
</dbReference>
<sequence length="119" mass="12520">MKLFKSLLVAPATIALLTPFSAFAGETNLNDISKYSNLEHLDLANAFVSDEPNQNSLVAGGEGLVETDSFDGGFSETTTASFSVDTVLGAIDGNTTSETTSFDYQFNIGLSTSFTGEDS</sequence>
<organism evidence="2">
    <name type="scientific">Prochlorococcus marinus XMU1424</name>
    <dbReference type="NCBI Taxonomy" id="2774497"/>
    <lineage>
        <taxon>Bacteria</taxon>
        <taxon>Bacillati</taxon>
        <taxon>Cyanobacteriota</taxon>
        <taxon>Cyanophyceae</taxon>
        <taxon>Synechococcales</taxon>
        <taxon>Prochlorococcaceae</taxon>
        <taxon>Prochlorococcus</taxon>
    </lineage>
</organism>
<accession>A0A9D9C1N3</accession>
<feature type="signal peptide" evidence="1">
    <location>
        <begin position="1"/>
        <end position="24"/>
    </location>
</feature>
<reference evidence="2" key="1">
    <citation type="journal article" date="2021" name="Front. Mar. Sci.">
        <title>Genomes of Diverse Isolates of Prochlorococcus High-Light-Adapted Clade II in the Western Pacific Ocean.</title>
        <authorList>
            <person name="Yan W."/>
            <person name="Feng X."/>
            <person name="Zhang W."/>
            <person name="Nawaz M.Z."/>
            <person name="Luo T."/>
            <person name="Zhang R."/>
            <person name="Jiao N."/>
        </authorList>
    </citation>
    <scope>NUCLEOTIDE SEQUENCE</scope>
    <source>
        <strain evidence="2">XMU1424</strain>
    </source>
</reference>
<dbReference type="AlphaFoldDB" id="A0A9D9C1N3"/>
<name>A0A9D9C1N3_PROMR</name>
<comment type="caution">
    <text evidence="2">The sequence shown here is derived from an EMBL/GenBank/DDBJ whole genome shotgun (WGS) entry which is preliminary data.</text>
</comment>
<evidence type="ECO:0000256" key="1">
    <source>
        <dbReference type="SAM" id="SignalP"/>
    </source>
</evidence>